<evidence type="ECO:0000256" key="8">
    <source>
        <dbReference type="PROSITE-ProRule" id="PRU01360"/>
    </source>
</evidence>
<proteinExistence type="inferred from homology"/>
<dbReference type="RefSeq" id="WP_128765365.1">
    <property type="nucleotide sequence ID" value="NZ_JBHUOO010000046.1"/>
</dbReference>
<evidence type="ECO:0000256" key="7">
    <source>
        <dbReference type="ARBA" id="ARBA00023237"/>
    </source>
</evidence>
<evidence type="ECO:0000256" key="3">
    <source>
        <dbReference type="ARBA" id="ARBA00022452"/>
    </source>
</evidence>
<reference evidence="12 13" key="1">
    <citation type="submission" date="2018-07" db="EMBL/GenBank/DDBJ databases">
        <title>Leeuwenhoekiella genomics.</title>
        <authorList>
            <person name="Tahon G."/>
            <person name="Willems A."/>
        </authorList>
    </citation>
    <scope>NUCLEOTIDE SEQUENCE [LARGE SCALE GENOMIC DNA]</scope>
    <source>
        <strain evidence="12 13">LMG 29608</strain>
    </source>
</reference>
<keyword evidence="4 8" id="KW-0812">Transmembrane</keyword>
<dbReference type="PROSITE" id="PS52016">
    <property type="entry name" value="TONB_DEPENDENT_REC_3"/>
    <property type="match status" value="1"/>
</dbReference>
<evidence type="ECO:0000256" key="5">
    <source>
        <dbReference type="ARBA" id="ARBA00023077"/>
    </source>
</evidence>
<evidence type="ECO:0000256" key="4">
    <source>
        <dbReference type="ARBA" id="ARBA00022692"/>
    </source>
</evidence>
<dbReference type="NCBIfam" id="TIGR04056">
    <property type="entry name" value="OMP_RagA_SusC"/>
    <property type="match status" value="1"/>
</dbReference>
<dbReference type="Pfam" id="PF00593">
    <property type="entry name" value="TonB_dep_Rec_b-barrel"/>
    <property type="match status" value="1"/>
</dbReference>
<comment type="subcellular location">
    <subcellularLocation>
        <location evidence="1 8">Cell outer membrane</location>
        <topology evidence="1 8">Multi-pass membrane protein</topology>
    </subcellularLocation>
</comment>
<dbReference type="InterPro" id="IPR036942">
    <property type="entry name" value="Beta-barrel_TonB_sf"/>
</dbReference>
<keyword evidence="3 8" id="KW-1134">Transmembrane beta strand</keyword>
<dbReference type="Gene3D" id="2.170.130.10">
    <property type="entry name" value="TonB-dependent receptor, plug domain"/>
    <property type="match status" value="1"/>
</dbReference>
<dbReference type="AlphaFoldDB" id="A0A4Q0P7P3"/>
<dbReference type="InterPro" id="IPR037066">
    <property type="entry name" value="Plug_dom_sf"/>
</dbReference>
<dbReference type="EMBL" id="QOVK01000006">
    <property type="protein sequence ID" value="RXG22298.1"/>
    <property type="molecule type" value="Genomic_DNA"/>
</dbReference>
<feature type="domain" description="TonB-dependent receptor-like beta-barrel" evidence="10">
    <location>
        <begin position="550"/>
        <end position="1003"/>
    </location>
</feature>
<gene>
    <name evidence="12" type="ORF">DSM02_1897</name>
</gene>
<dbReference type="InterPro" id="IPR012910">
    <property type="entry name" value="Plug_dom"/>
</dbReference>
<keyword evidence="6 8" id="KW-0472">Membrane</keyword>
<accession>A0A4Q0P7P3</accession>
<protein>
    <submittedName>
        <fullName evidence="12">TonB-linked SusC/RagA family outer membrane protein</fullName>
    </submittedName>
</protein>
<dbReference type="GO" id="GO:0009279">
    <property type="term" value="C:cell outer membrane"/>
    <property type="evidence" value="ECO:0007669"/>
    <property type="project" value="UniProtKB-SubCell"/>
</dbReference>
<dbReference type="SUPFAM" id="SSF49464">
    <property type="entry name" value="Carboxypeptidase regulatory domain-like"/>
    <property type="match status" value="1"/>
</dbReference>
<dbReference type="InterPro" id="IPR023996">
    <property type="entry name" value="TonB-dep_OMP_SusC/RagA"/>
</dbReference>
<evidence type="ECO:0000256" key="2">
    <source>
        <dbReference type="ARBA" id="ARBA00022448"/>
    </source>
</evidence>
<keyword evidence="7 8" id="KW-0998">Cell outer membrane</keyword>
<comment type="caution">
    <text evidence="12">The sequence shown here is derived from an EMBL/GenBank/DDBJ whole genome shotgun (WGS) entry which is preliminary data.</text>
</comment>
<organism evidence="12 13">
    <name type="scientific">Leeuwenhoekiella polynyae</name>
    <dbReference type="NCBI Taxonomy" id="1550906"/>
    <lineage>
        <taxon>Bacteria</taxon>
        <taxon>Pseudomonadati</taxon>
        <taxon>Bacteroidota</taxon>
        <taxon>Flavobacteriia</taxon>
        <taxon>Flavobacteriales</taxon>
        <taxon>Flavobacteriaceae</taxon>
        <taxon>Leeuwenhoekiella</taxon>
    </lineage>
</organism>
<name>A0A4Q0P7P3_9FLAO</name>
<dbReference type="InterPro" id="IPR023997">
    <property type="entry name" value="TonB-dep_OMP_SusC/RagA_CS"/>
</dbReference>
<keyword evidence="5 9" id="KW-0798">TonB box</keyword>
<dbReference type="InterPro" id="IPR039426">
    <property type="entry name" value="TonB-dep_rcpt-like"/>
</dbReference>
<evidence type="ECO:0000256" key="9">
    <source>
        <dbReference type="RuleBase" id="RU003357"/>
    </source>
</evidence>
<comment type="similarity">
    <text evidence="8 9">Belongs to the TonB-dependent receptor family.</text>
</comment>
<evidence type="ECO:0000256" key="1">
    <source>
        <dbReference type="ARBA" id="ARBA00004571"/>
    </source>
</evidence>
<evidence type="ECO:0000313" key="12">
    <source>
        <dbReference type="EMBL" id="RXG22298.1"/>
    </source>
</evidence>
<evidence type="ECO:0000259" key="10">
    <source>
        <dbReference type="Pfam" id="PF00593"/>
    </source>
</evidence>
<dbReference type="SUPFAM" id="SSF56935">
    <property type="entry name" value="Porins"/>
    <property type="match status" value="1"/>
</dbReference>
<keyword evidence="2 8" id="KW-0813">Transport</keyword>
<evidence type="ECO:0000259" key="11">
    <source>
        <dbReference type="Pfam" id="PF07715"/>
    </source>
</evidence>
<sequence>MKKILPASCGHTTNSISAKIMVVMRKSLFTSIFFLNLSLFAFSQKVSIDVERKPISEVLKLITQQTGVDFFYSSDLFNSDKIISIQEADIAISELLPKIIGNDFKSAFADKNLITIKPRFERDSKIQQEDYTLTGSVSDEFGNTISGATVEVLHKKKWDITRDGGKYRLTVQATDTLLFSYLGLKKLKVPVDRRTVINISLKEDIEQLNAVTVTAAESNGYTKIPKERSTGSFASVSKEELQKVPTIDLNERLEGKIPGVNVNPRTGNIEIRGTNSYSLTPPLIVIDGFPMSTEEFSFTKSRANPGYAILSYLNPDDIESLTVLKDAAATAIWGSRAANGVIVIETKKGKKSAPVVNISSTVTISDKISLDKLREMNSAQYVDLELEMLEKNYIVDNSSNWQAANPSALQTAYFQEKRGEISLEERDAIIAELASRDNSSQVNNYLLQNKITQQYDFSVSGGGTNNTYYASLGYNQDKGAMKSNSSKSYNVTLNNSFDIRDYLTLETGVNYVKSKYNLNTTSNEALSLASNSSLRPYDLLADANGNGIDRYLKFTPAVIDDLTSKGYLPWTYNYLDELNYNNNITTGNALRFTAKLTANLTNWLRVSASGRYNKIRDEVEQINQQESYYTRNLINEATSYTQAGGLVYGIPLGAYRYSSYDVTEDQSLRLQATVDKVFNGQHNLNFLIGLETREEKNERAARSVYGYDLDSNTFKAVNPTEYYTTVYGWDTFIGSSDNSIGKYLNRFASYYSLGSYSFRNKYHVSGSLRLDDYNLLGASSRNRIMPLWSTGLKWDISKENFLEDTDWLSVLSLRATYGKTGSTPPGGLGNIYPIINTSTDFNTQLPVGTISTPENAELKWETTKSWNFGLDYGLFNGRISGNVDVYFKKSLDILTNVPFNPTYGFSFLTYNTGTLKGSGIDLGITGIILNGDLSWSSTFNFGYNTNEVTDSRFEVTTTNQYFGAAPILNKPLTSLYAYNWAGLDENGQSQIYNAAGDIIDSDQGIVDVNPEDLVYMGTTRAPYSGGFFNNFNYKNWSLTIQMTYYMGHVFRNQVLSNYPSFSGIHYGPVSREGLAAERWMNPGDENFTNVPGLSNLNFNSINRFKNASINVLSADHIRLQQIGLGYNLPASFFGDSFFKAASLNLAVRNLGILWRANDQKIDPLYRSINNYSTLPPERNYTLSVSLSF</sequence>
<keyword evidence="13" id="KW-1185">Reference proteome</keyword>
<feature type="domain" description="TonB-dependent receptor plug" evidence="11">
    <location>
        <begin position="226"/>
        <end position="341"/>
    </location>
</feature>
<dbReference type="OrthoDB" id="9768177at2"/>
<dbReference type="InterPro" id="IPR008969">
    <property type="entry name" value="CarboxyPept-like_regulatory"/>
</dbReference>
<dbReference type="NCBIfam" id="TIGR04057">
    <property type="entry name" value="SusC_RagA_signa"/>
    <property type="match status" value="1"/>
</dbReference>
<dbReference type="InterPro" id="IPR000531">
    <property type="entry name" value="Beta-barrel_TonB"/>
</dbReference>
<evidence type="ECO:0000313" key="13">
    <source>
        <dbReference type="Proteomes" id="UP000289859"/>
    </source>
</evidence>
<dbReference type="Pfam" id="PF07715">
    <property type="entry name" value="Plug"/>
    <property type="match status" value="1"/>
</dbReference>
<dbReference type="Gene3D" id="2.40.170.20">
    <property type="entry name" value="TonB-dependent receptor, beta-barrel domain"/>
    <property type="match status" value="1"/>
</dbReference>
<dbReference type="Proteomes" id="UP000289859">
    <property type="component" value="Unassembled WGS sequence"/>
</dbReference>
<evidence type="ECO:0000256" key="6">
    <source>
        <dbReference type="ARBA" id="ARBA00023136"/>
    </source>
</evidence>